<name>A0A858BTW5_9FIRM</name>
<feature type="binding site" evidence="2">
    <location>
        <position position="192"/>
    </location>
    <ligand>
        <name>ATP</name>
        <dbReference type="ChEBI" id="CHEBI:30616"/>
    </ligand>
</feature>
<evidence type="ECO:0000313" key="3">
    <source>
        <dbReference type="EMBL" id="QIB69373.1"/>
    </source>
</evidence>
<accession>A0A858BTW5</accession>
<reference evidence="3 4" key="1">
    <citation type="submission" date="2020-02" db="EMBL/GenBank/DDBJ databases">
        <authorList>
            <person name="Kim Y.B."/>
            <person name="Roh S.W."/>
        </authorList>
    </citation>
    <scope>NUCLEOTIDE SEQUENCE [LARGE SCALE GENOMIC DNA]</scope>
    <source>
        <strain evidence="3 4">DSM 103574</strain>
    </source>
</reference>
<keyword evidence="2" id="KW-0820">tRNA-binding</keyword>
<keyword evidence="2" id="KW-0694">RNA-binding</keyword>
<keyword evidence="2" id="KW-0067">ATP-binding</keyword>
<keyword evidence="4" id="KW-1185">Reference proteome</keyword>
<comment type="catalytic activity">
    <reaction evidence="2">
        <text>cytidine(34) in elongator tRNA(Met) + acetate + ATP = N(4)-acetylcytidine(34) in elongator tRNA(Met) + AMP + diphosphate</text>
        <dbReference type="Rhea" id="RHEA:58144"/>
        <dbReference type="Rhea" id="RHEA-COMP:10693"/>
        <dbReference type="Rhea" id="RHEA-COMP:10694"/>
        <dbReference type="ChEBI" id="CHEBI:30089"/>
        <dbReference type="ChEBI" id="CHEBI:30616"/>
        <dbReference type="ChEBI" id="CHEBI:33019"/>
        <dbReference type="ChEBI" id="CHEBI:74900"/>
        <dbReference type="ChEBI" id="CHEBI:82748"/>
        <dbReference type="ChEBI" id="CHEBI:456215"/>
    </reaction>
</comment>
<dbReference type="PANTHER" id="PTHR37825:SF1">
    <property type="entry name" value="TRNA(MET) CYTIDINE ACETATE LIGASE"/>
    <property type="match status" value="1"/>
</dbReference>
<keyword evidence="1 2" id="KW-0819">tRNA processing</keyword>
<evidence type="ECO:0000256" key="2">
    <source>
        <dbReference type="HAMAP-Rule" id="MF_01539"/>
    </source>
</evidence>
<keyword evidence="2" id="KW-0963">Cytoplasm</keyword>
<dbReference type="KEGG" id="abut:Ami103574_08555"/>
<comment type="function">
    <text evidence="2">Catalyzes the formation of N(4)-acetylcytidine (ac(4)C) at the wobble position of elongator tRNA(Met), using acetate and ATP as substrates. First activates an acetate ion to form acetyladenylate (Ac-AMP) and then transfers the acetyl group to tRNA to form ac(4)C34.</text>
</comment>
<dbReference type="GO" id="GO:0016740">
    <property type="term" value="F:transferase activity"/>
    <property type="evidence" value="ECO:0007669"/>
    <property type="project" value="UniProtKB-KW"/>
</dbReference>
<comment type="subcellular location">
    <subcellularLocation>
        <location evidence="2">Cytoplasm</location>
    </subcellularLocation>
</comment>
<keyword evidence="3" id="KW-0808">Transferase</keyword>
<dbReference type="AlphaFoldDB" id="A0A858BTW5"/>
<comment type="similarity">
    <text evidence="2">Belongs to the TmcAL family.</text>
</comment>
<evidence type="ECO:0000313" key="4">
    <source>
        <dbReference type="Proteomes" id="UP000466848"/>
    </source>
</evidence>
<feature type="binding site" evidence="2">
    <location>
        <position position="106"/>
    </location>
    <ligand>
        <name>ATP</name>
        <dbReference type="ChEBI" id="CHEBI:30616"/>
    </ligand>
</feature>
<dbReference type="InterPro" id="IPR014729">
    <property type="entry name" value="Rossmann-like_a/b/a_fold"/>
</dbReference>
<organism evidence="3 4">
    <name type="scientific">Aminipila butyrica</name>
    <dbReference type="NCBI Taxonomy" id="433296"/>
    <lineage>
        <taxon>Bacteria</taxon>
        <taxon>Bacillati</taxon>
        <taxon>Bacillota</taxon>
        <taxon>Clostridia</taxon>
        <taxon>Peptostreptococcales</taxon>
        <taxon>Anaerovoracaceae</taxon>
        <taxon>Aminipila</taxon>
    </lineage>
</organism>
<keyword evidence="2" id="KW-0547">Nucleotide-binding</keyword>
<dbReference type="RefSeq" id="WP_163066574.1">
    <property type="nucleotide sequence ID" value="NZ_CP048649.1"/>
</dbReference>
<dbReference type="EMBL" id="CP048649">
    <property type="protein sequence ID" value="QIB69373.1"/>
    <property type="molecule type" value="Genomic_DNA"/>
</dbReference>
<sequence length="434" mass="48451">MNKNMNVLGIIAEYNPFHNGHLYQLRQSVQQTEADFVVVLISGNFTQRGEPALTSKWSRAEMAVNCGADLVLELPFAFACNSAEYFARGAVELFNRLGCITHLSFGSESGDLDMLQQTAAFLAQESEEFSAALKNGLHAGLSYPKARAEAATRCLGPHCAQLLADPNNILAVEYLKQLTLTKSDIIPITVKRLGSSYHEPTLTGPLASASAIRKQLAHRKIDFQQLKDTLPEPVLSILLRELTGCQQNSALHPENECFPRSSFQSDQLYLNLLRSRILTASDTDLNQIFSVSEGLEHKLKDSIRRADSLTQLQELLKSKRYTATRISRLLAHVLVGLTKTDMAAILEQNQGYGRILGFSQGGSQLLKLLKKSKKTALPLITNINKQKEQLQECQLLLSYDLLASDFYNLLTEKNLYYHSDQVHQPYKKPTLKQL</sequence>
<feature type="binding site" evidence="2">
    <location>
        <position position="167"/>
    </location>
    <ligand>
        <name>ATP</name>
        <dbReference type="ChEBI" id="CHEBI:30616"/>
    </ligand>
</feature>
<dbReference type="Gene3D" id="3.40.50.620">
    <property type="entry name" value="HUPs"/>
    <property type="match status" value="1"/>
</dbReference>
<dbReference type="InterPro" id="IPR008513">
    <property type="entry name" value="tRNA(Met)_cyd_acetate_ligase"/>
</dbReference>
<dbReference type="GO" id="GO:0006400">
    <property type="term" value="P:tRNA modification"/>
    <property type="evidence" value="ECO:0007669"/>
    <property type="project" value="UniProtKB-UniRule"/>
</dbReference>
<dbReference type="EC" id="6.3.4.-" evidence="2"/>
<protein>
    <recommendedName>
        <fullName evidence="2">tRNA(Met) cytidine acetate ligase</fullName>
        <ecNumber evidence="2">6.3.4.-</ecNumber>
    </recommendedName>
</protein>
<dbReference type="GO" id="GO:0005524">
    <property type="term" value="F:ATP binding"/>
    <property type="evidence" value="ECO:0007669"/>
    <property type="project" value="UniProtKB-KW"/>
</dbReference>
<dbReference type="NCBIfam" id="NF010191">
    <property type="entry name" value="PRK13670.1"/>
    <property type="match status" value="1"/>
</dbReference>
<dbReference type="GO" id="GO:0005737">
    <property type="term" value="C:cytoplasm"/>
    <property type="evidence" value="ECO:0007669"/>
    <property type="project" value="UniProtKB-SubCell"/>
</dbReference>
<dbReference type="HAMAP" id="MF_01539">
    <property type="entry name" value="TmcAL"/>
    <property type="match status" value="1"/>
</dbReference>
<proteinExistence type="inferred from homology"/>
<keyword evidence="2" id="KW-0436">Ligase</keyword>
<feature type="binding site" evidence="2">
    <location>
        <begin position="11"/>
        <end position="24"/>
    </location>
    <ligand>
        <name>ATP</name>
        <dbReference type="ChEBI" id="CHEBI:30616"/>
    </ligand>
</feature>
<evidence type="ECO:0000256" key="1">
    <source>
        <dbReference type="ARBA" id="ARBA00022694"/>
    </source>
</evidence>
<gene>
    <name evidence="2" type="primary">tmcAL</name>
    <name evidence="3" type="ORF">Ami103574_08555</name>
</gene>
<dbReference type="PANTHER" id="PTHR37825">
    <property type="entry name" value="TRNA(MET) CYTIDINE ACETATE LIGASE"/>
    <property type="match status" value="1"/>
</dbReference>
<dbReference type="GO" id="GO:0000049">
    <property type="term" value="F:tRNA binding"/>
    <property type="evidence" value="ECO:0007669"/>
    <property type="project" value="UniProtKB-KW"/>
</dbReference>
<dbReference type="Pfam" id="PF05636">
    <property type="entry name" value="HIGH_NTase1"/>
    <property type="match status" value="1"/>
</dbReference>
<dbReference type="GO" id="GO:0016879">
    <property type="term" value="F:ligase activity, forming carbon-nitrogen bonds"/>
    <property type="evidence" value="ECO:0007669"/>
    <property type="project" value="UniProtKB-UniRule"/>
</dbReference>
<dbReference type="Proteomes" id="UP000466848">
    <property type="component" value="Chromosome"/>
</dbReference>
<comment type="caution">
    <text evidence="2">Lacks conserved residue(s) required for the propagation of feature annotation.</text>
</comment>
<dbReference type="SUPFAM" id="SSF52374">
    <property type="entry name" value="Nucleotidylyl transferase"/>
    <property type="match status" value="1"/>
</dbReference>